<sequence>MMPKLHKYYREASKNYDALRFDDDDEVLSHVRWFVGDRLVEDLELLDVGCGTGRYSAEFSRNGFDVIGLDHSNDQLTEAQSKGVPVQRGQAEELPFAADRFDAVSFIMMLHQLSASQFKTAMAEATRVLRIGGHIWIKTCSLDDLAVRPFTDLFPSTLEINAKRYQKIDELIRVIKRSGAQLKRMETLVNHYEMSGAQIIDRTQARHNTTLFLMKDEEFRAGLEGLKMRYKRNENYQLSHQHTLLEFEVG</sequence>
<evidence type="ECO:0000259" key="1">
    <source>
        <dbReference type="Pfam" id="PF08241"/>
    </source>
</evidence>
<keyword evidence="3" id="KW-1185">Reference proteome</keyword>
<proteinExistence type="predicted"/>
<dbReference type="CDD" id="cd02440">
    <property type="entry name" value="AdoMet_MTases"/>
    <property type="match status" value="1"/>
</dbReference>
<feature type="domain" description="Methyltransferase type 11" evidence="1">
    <location>
        <begin position="46"/>
        <end position="137"/>
    </location>
</feature>
<dbReference type="Gene3D" id="3.40.50.150">
    <property type="entry name" value="Vaccinia Virus protein VP39"/>
    <property type="match status" value="1"/>
</dbReference>
<keyword evidence="2" id="KW-0614">Plasmid</keyword>
<protein>
    <recommendedName>
        <fullName evidence="1">Methyltransferase type 11 domain-containing protein</fullName>
    </recommendedName>
</protein>
<dbReference type="InterPro" id="IPR013216">
    <property type="entry name" value="Methyltransf_11"/>
</dbReference>
<reference evidence="2 3" key="1">
    <citation type="submission" date="2017-10" db="EMBL/GenBank/DDBJ databases">
        <title>Biodiversity and function of Thalassospira species in the particle-attached aromatic-hydrocarbon-degrading consortia from the surface seawater of the China South Sea.</title>
        <authorList>
            <person name="Dong C."/>
            <person name="Liu R."/>
            <person name="Shao Z."/>
        </authorList>
    </citation>
    <scope>NUCLEOTIDE SEQUENCE [LARGE SCALE GENOMIC DNA]</scope>
    <source>
        <strain evidence="2 3">CSC3H3</strain>
        <plasmid evidence="3">pcsc3h3</plasmid>
    </source>
</reference>
<dbReference type="RefSeq" id="WP_101286843.1">
    <property type="nucleotide sequence ID" value="NZ_CP024200.1"/>
</dbReference>
<dbReference type="EMBL" id="CP024200">
    <property type="protein sequence ID" value="AUG55902.1"/>
    <property type="molecule type" value="Genomic_DNA"/>
</dbReference>
<organism evidence="2 3">
    <name type="scientific">Thalassospira marina</name>
    <dbReference type="NCBI Taxonomy" id="2048283"/>
    <lineage>
        <taxon>Bacteria</taxon>
        <taxon>Pseudomonadati</taxon>
        <taxon>Pseudomonadota</taxon>
        <taxon>Alphaproteobacteria</taxon>
        <taxon>Rhodospirillales</taxon>
        <taxon>Thalassospiraceae</taxon>
        <taxon>Thalassospira</taxon>
    </lineage>
</organism>
<evidence type="ECO:0000313" key="3">
    <source>
        <dbReference type="Proteomes" id="UP000233458"/>
    </source>
</evidence>
<dbReference type="PANTHER" id="PTHR43591">
    <property type="entry name" value="METHYLTRANSFERASE"/>
    <property type="match status" value="1"/>
</dbReference>
<dbReference type="Pfam" id="PF08241">
    <property type="entry name" value="Methyltransf_11"/>
    <property type="match status" value="1"/>
</dbReference>
<name>A0ABN5FMG4_9PROT</name>
<dbReference type="InterPro" id="IPR029063">
    <property type="entry name" value="SAM-dependent_MTases_sf"/>
</dbReference>
<dbReference type="SUPFAM" id="SSF53335">
    <property type="entry name" value="S-adenosyl-L-methionine-dependent methyltransferases"/>
    <property type="match status" value="1"/>
</dbReference>
<geneLocation type="plasmid" evidence="3">
    <name>pcsc3h3</name>
</geneLocation>
<dbReference type="Proteomes" id="UP000233458">
    <property type="component" value="Plasmid pCSC3H3"/>
</dbReference>
<gene>
    <name evidence="2" type="ORF">CSC3H3_24120</name>
</gene>
<evidence type="ECO:0000313" key="2">
    <source>
        <dbReference type="EMBL" id="AUG55902.1"/>
    </source>
</evidence>
<accession>A0ABN5FMG4</accession>